<dbReference type="GO" id="GO:0003677">
    <property type="term" value="F:DNA binding"/>
    <property type="evidence" value="ECO:0007669"/>
    <property type="project" value="UniProtKB-KW"/>
</dbReference>
<dbReference type="Pfam" id="PF04545">
    <property type="entry name" value="Sigma70_r4"/>
    <property type="match status" value="1"/>
</dbReference>
<comment type="caution">
    <text evidence="6">The sequence shown here is derived from an EMBL/GenBank/DDBJ whole genome shotgun (WGS) entry which is preliminary data.</text>
</comment>
<evidence type="ECO:0000259" key="5">
    <source>
        <dbReference type="PROSITE" id="PS00716"/>
    </source>
</evidence>
<evidence type="ECO:0000313" key="7">
    <source>
        <dbReference type="Proteomes" id="UP000222818"/>
    </source>
</evidence>
<dbReference type="InterPro" id="IPR014284">
    <property type="entry name" value="RNA_pol_sigma-70_dom"/>
</dbReference>
<dbReference type="OrthoDB" id="9809557at2"/>
<dbReference type="InterPro" id="IPR013324">
    <property type="entry name" value="RNA_pol_sigma_r3/r4-like"/>
</dbReference>
<dbReference type="InterPro" id="IPR000943">
    <property type="entry name" value="RNA_pol_sigma70"/>
</dbReference>
<keyword evidence="4" id="KW-0804">Transcription</keyword>
<proteinExistence type="predicted"/>
<dbReference type="Proteomes" id="UP000222818">
    <property type="component" value="Unassembled WGS sequence"/>
</dbReference>
<dbReference type="PANTHER" id="PTHR30603">
    <property type="entry name" value="RNA POLYMERASE SIGMA FACTOR RPO"/>
    <property type="match status" value="1"/>
</dbReference>
<dbReference type="InterPro" id="IPR050239">
    <property type="entry name" value="Sigma-70_RNA_pol_init_factors"/>
</dbReference>
<keyword evidence="3" id="KW-0238">DNA-binding</keyword>
<accession>A0A2G0V795</accession>
<keyword evidence="7" id="KW-1185">Reference proteome</keyword>
<evidence type="ECO:0000313" key="6">
    <source>
        <dbReference type="EMBL" id="PHN16346.1"/>
    </source>
</evidence>
<reference evidence="6 7" key="1">
    <citation type="journal article" date="2017" name="ISME J.">
        <title>Tremblaya phenacola PPER: an evolutionary beta-gammaproteobacterium collage.</title>
        <authorList>
            <person name="Gil R."/>
            <person name="Vargas-Chavez C."/>
            <person name="Lopez-Madrigal S."/>
            <person name="Santos-Garcia D."/>
            <person name="Latorre A."/>
            <person name="Moya A."/>
        </authorList>
    </citation>
    <scope>NUCLEOTIDE SEQUENCE [LARGE SCALE GENOMIC DNA]</scope>
    <source>
        <strain evidence="6 7">PPER</strain>
    </source>
</reference>
<feature type="domain" description="RNA polymerase sigma-70" evidence="5">
    <location>
        <begin position="476"/>
        <end position="502"/>
    </location>
</feature>
<dbReference type="InterPro" id="IPR036388">
    <property type="entry name" value="WH-like_DNA-bd_sf"/>
</dbReference>
<keyword evidence="2" id="KW-0731">Sigma factor</keyword>
<dbReference type="EMBL" id="MKGN01000002">
    <property type="protein sequence ID" value="PHN16346.1"/>
    <property type="molecule type" value="Genomic_DNA"/>
</dbReference>
<dbReference type="Gene3D" id="1.10.601.10">
    <property type="entry name" value="RNA Polymerase Primary Sigma Factor"/>
    <property type="match status" value="1"/>
</dbReference>
<dbReference type="NCBIfam" id="TIGR02937">
    <property type="entry name" value="sigma70-ECF"/>
    <property type="match status" value="1"/>
</dbReference>
<dbReference type="GO" id="GO:0016987">
    <property type="term" value="F:sigma factor activity"/>
    <property type="evidence" value="ECO:0007669"/>
    <property type="project" value="UniProtKB-KW"/>
</dbReference>
<organism evidence="6 7">
    <name type="scientific">Candidatus Tremblayella phenacoccinincola</name>
    <dbReference type="NCBI Taxonomy" id="1010676"/>
    <lineage>
        <taxon>Bacteria</taxon>
        <taxon>Pseudomonadati</taxon>
        <taxon>Pseudomonadota</taxon>
        <taxon>Betaproteobacteria</taxon>
        <taxon>Candidatus Tremblayella</taxon>
    </lineage>
</organism>
<dbReference type="InterPro" id="IPR013325">
    <property type="entry name" value="RNA_pol_sigma_r2"/>
</dbReference>
<dbReference type="Gene3D" id="1.10.10.10">
    <property type="entry name" value="Winged helix-like DNA-binding domain superfamily/Winged helix DNA-binding domain"/>
    <property type="match status" value="2"/>
</dbReference>
<gene>
    <name evidence="6" type="primary">rpoD</name>
    <name evidence="6" type="ORF">TPPER_00017</name>
</gene>
<dbReference type="AlphaFoldDB" id="A0A2G0V795"/>
<evidence type="ECO:0000256" key="3">
    <source>
        <dbReference type="ARBA" id="ARBA00023125"/>
    </source>
</evidence>
<evidence type="ECO:0000256" key="1">
    <source>
        <dbReference type="ARBA" id="ARBA00023015"/>
    </source>
</evidence>
<dbReference type="SUPFAM" id="SSF88946">
    <property type="entry name" value="Sigma2 domain of RNA polymerase sigma factors"/>
    <property type="match status" value="1"/>
</dbReference>
<dbReference type="GO" id="GO:0006352">
    <property type="term" value="P:DNA-templated transcription initiation"/>
    <property type="evidence" value="ECO:0007669"/>
    <property type="project" value="InterPro"/>
</dbReference>
<dbReference type="PROSITE" id="PS00716">
    <property type="entry name" value="SIGMA70_2"/>
    <property type="match status" value="1"/>
</dbReference>
<dbReference type="InterPro" id="IPR007630">
    <property type="entry name" value="RNA_pol_sigma70_r4"/>
</dbReference>
<dbReference type="CDD" id="cd06171">
    <property type="entry name" value="Sigma70_r4"/>
    <property type="match status" value="1"/>
</dbReference>
<name>A0A2G0V795_9PROT</name>
<evidence type="ECO:0000256" key="2">
    <source>
        <dbReference type="ARBA" id="ARBA00023082"/>
    </source>
</evidence>
<evidence type="ECO:0000256" key="4">
    <source>
        <dbReference type="ARBA" id="ARBA00023163"/>
    </source>
</evidence>
<sequence>MSVNNEYNLYISWRLVLTLRTKAREVAVTIIAMYSIYLKNRNSMNNLNKLGEMMLLKMLEKGLRSLSLLAFSNPSSILYVLNTAVKHSKPTELFYKVNLTNLRKIEPNLIYESLPKAKQETNDTLKTKSKLSNTIKQLSLKQLYNTGKLYHHLKFVLRHQGFKSKAYYTFLDKARMKLLTFRFAPETTELLFNLVCYEFSVFSNVESKLIGSLKTNPIKDSSYAVTKESCRIGVKYMVNIEGESLLKNQSKAGMYIDKYILLKARAYQTATRIKSIRTRIVKLNLRLVNSIIKRYAAGTYQHGLSSYDLAQEGNVGLMKAIRSFDDKRGCKFSTYATWWIRQTITRSALDQSRMIRLPESLIDMINRINRSVRNYVKVKGYEPSLEQLTHELRTTKEKLTKAIQTAKDPVLTEALVTNESFHLEGLSDSSNVCSPMEFVTRSDTYLSIERVLSSLSVREAKILRMRFGIGMDSGHTLEEIGRQFEVTRERVRQIEAKALRKLRQPNRFRKLKTLLE</sequence>
<dbReference type="InterPro" id="IPR007627">
    <property type="entry name" value="RNA_pol_sigma70_r2"/>
</dbReference>
<dbReference type="PRINTS" id="PR00046">
    <property type="entry name" value="SIGMA70FCT"/>
</dbReference>
<dbReference type="PANTHER" id="PTHR30603:SF60">
    <property type="entry name" value="RNA POLYMERASE SIGMA FACTOR RPOD"/>
    <property type="match status" value="1"/>
</dbReference>
<dbReference type="SUPFAM" id="SSF88659">
    <property type="entry name" value="Sigma3 and sigma4 domains of RNA polymerase sigma factors"/>
    <property type="match status" value="2"/>
</dbReference>
<protein>
    <submittedName>
        <fullName evidence="6">RNA polymerase sigma factor RpoD</fullName>
    </submittedName>
</protein>
<keyword evidence="1" id="KW-0805">Transcription regulation</keyword>
<dbReference type="Pfam" id="PF04542">
    <property type="entry name" value="Sigma70_r2"/>
    <property type="match status" value="1"/>
</dbReference>